<protein>
    <submittedName>
        <fullName evidence="1">Uncharacterized protein</fullName>
    </submittedName>
</protein>
<sequence>MPRLQSILKAVTGKERKELQATSRDPDVSKAIVLLSKDSLRLTQMAASNATKVKMLPYDNFNWTARTWESTALHASVTHDEVSASFYTFWILSGRELISP</sequence>
<keyword evidence="2" id="KW-1185">Reference proteome</keyword>
<comment type="caution">
    <text evidence="1">The sequence shown here is derived from an EMBL/GenBank/DDBJ whole genome shotgun (WGS) entry which is preliminary data.</text>
</comment>
<name>A0A9P7K9T0_9AGAR</name>
<organism evidence="1 2">
    <name type="scientific">Asterophora parasitica</name>
    <dbReference type="NCBI Taxonomy" id="117018"/>
    <lineage>
        <taxon>Eukaryota</taxon>
        <taxon>Fungi</taxon>
        <taxon>Dikarya</taxon>
        <taxon>Basidiomycota</taxon>
        <taxon>Agaricomycotina</taxon>
        <taxon>Agaricomycetes</taxon>
        <taxon>Agaricomycetidae</taxon>
        <taxon>Agaricales</taxon>
        <taxon>Tricholomatineae</taxon>
        <taxon>Lyophyllaceae</taxon>
        <taxon>Asterophora</taxon>
    </lineage>
</organism>
<evidence type="ECO:0000313" key="1">
    <source>
        <dbReference type="EMBL" id="KAG5640171.1"/>
    </source>
</evidence>
<accession>A0A9P7K9T0</accession>
<dbReference type="OrthoDB" id="2860915at2759"/>
<gene>
    <name evidence="1" type="ORF">DXG03_000752</name>
</gene>
<proteinExistence type="predicted"/>
<reference evidence="1" key="1">
    <citation type="submission" date="2020-07" db="EMBL/GenBank/DDBJ databases">
        <authorList>
            <person name="Nieuwenhuis M."/>
            <person name="Van De Peppel L.J.J."/>
        </authorList>
    </citation>
    <scope>NUCLEOTIDE SEQUENCE</scope>
    <source>
        <strain evidence="1">AP01</strain>
        <tissue evidence="1">Mycelium</tissue>
    </source>
</reference>
<dbReference type="AlphaFoldDB" id="A0A9P7K9T0"/>
<evidence type="ECO:0000313" key="2">
    <source>
        <dbReference type="Proteomes" id="UP000775547"/>
    </source>
</evidence>
<reference evidence="1" key="2">
    <citation type="submission" date="2021-10" db="EMBL/GenBank/DDBJ databases">
        <title>Phylogenomics reveals ancestral predisposition of the termite-cultivated fungus Termitomyces towards a domesticated lifestyle.</title>
        <authorList>
            <person name="Auxier B."/>
            <person name="Grum-Grzhimaylo A."/>
            <person name="Cardenas M.E."/>
            <person name="Lodge J.D."/>
            <person name="Laessoe T."/>
            <person name="Pedersen O."/>
            <person name="Smith M.E."/>
            <person name="Kuyper T.W."/>
            <person name="Franco-Molano E.A."/>
            <person name="Baroni T.J."/>
            <person name="Aanen D.K."/>
        </authorList>
    </citation>
    <scope>NUCLEOTIDE SEQUENCE</scope>
    <source>
        <strain evidence="1">AP01</strain>
        <tissue evidence="1">Mycelium</tissue>
    </source>
</reference>
<dbReference type="EMBL" id="JABCKV010001091">
    <property type="protein sequence ID" value="KAG5640171.1"/>
    <property type="molecule type" value="Genomic_DNA"/>
</dbReference>
<dbReference type="Proteomes" id="UP000775547">
    <property type="component" value="Unassembled WGS sequence"/>
</dbReference>